<accession>A0AB40AY07</accession>
<dbReference type="GO" id="GO:0008233">
    <property type="term" value="F:peptidase activity"/>
    <property type="evidence" value="ECO:0007669"/>
    <property type="project" value="UniProtKB-KW"/>
</dbReference>
<dbReference type="Gene3D" id="3.10.10.10">
    <property type="entry name" value="HIV Type 1 Reverse Transcriptase, subunit A, domain 1"/>
    <property type="match status" value="1"/>
</dbReference>
<evidence type="ECO:0000256" key="8">
    <source>
        <dbReference type="SAM" id="MobiDB-lite"/>
    </source>
</evidence>
<feature type="domain" description="Ty3 transposon capsid-like protein" evidence="10">
    <location>
        <begin position="112"/>
        <end position="262"/>
    </location>
</feature>
<evidence type="ECO:0000256" key="7">
    <source>
        <dbReference type="ARBA" id="ARBA00022918"/>
    </source>
</evidence>
<dbReference type="InterPro" id="IPR045358">
    <property type="entry name" value="Ty3_capsid"/>
</dbReference>
<dbReference type="PANTHER" id="PTHR37984:SF5">
    <property type="entry name" value="PROTEIN NYNRIN-LIKE"/>
    <property type="match status" value="1"/>
</dbReference>
<evidence type="ECO:0000313" key="12">
    <source>
        <dbReference type="RefSeq" id="XP_039119933.1"/>
    </source>
</evidence>
<evidence type="ECO:0000313" key="11">
    <source>
        <dbReference type="Proteomes" id="UP001515500"/>
    </source>
</evidence>
<evidence type="ECO:0000256" key="3">
    <source>
        <dbReference type="ARBA" id="ARBA00022695"/>
    </source>
</evidence>
<dbReference type="CDD" id="cd00303">
    <property type="entry name" value="retropepsin_like"/>
    <property type="match status" value="1"/>
</dbReference>
<dbReference type="GO" id="GO:0004519">
    <property type="term" value="F:endonuclease activity"/>
    <property type="evidence" value="ECO:0007669"/>
    <property type="project" value="UniProtKB-KW"/>
</dbReference>
<dbReference type="GO" id="GO:0003964">
    <property type="term" value="F:RNA-directed DNA polymerase activity"/>
    <property type="evidence" value="ECO:0007669"/>
    <property type="project" value="UniProtKB-KW"/>
</dbReference>
<dbReference type="InterPro" id="IPR000477">
    <property type="entry name" value="RT_dom"/>
</dbReference>
<evidence type="ECO:0000256" key="6">
    <source>
        <dbReference type="ARBA" id="ARBA00022801"/>
    </source>
</evidence>
<evidence type="ECO:0000256" key="1">
    <source>
        <dbReference type="ARBA" id="ARBA00022670"/>
    </source>
</evidence>
<evidence type="ECO:0000259" key="10">
    <source>
        <dbReference type="Pfam" id="PF19259"/>
    </source>
</evidence>
<keyword evidence="1" id="KW-0645">Protease</keyword>
<keyword evidence="11" id="KW-1185">Reference proteome</keyword>
<evidence type="ECO:0000259" key="9">
    <source>
        <dbReference type="Pfam" id="PF00078"/>
    </source>
</evidence>
<evidence type="ECO:0000256" key="4">
    <source>
        <dbReference type="ARBA" id="ARBA00022722"/>
    </source>
</evidence>
<keyword evidence="6" id="KW-0378">Hydrolase</keyword>
<dbReference type="InterPro" id="IPR043502">
    <property type="entry name" value="DNA/RNA_pol_sf"/>
</dbReference>
<gene>
    <name evidence="12" type="primary">LOC120256287</name>
</gene>
<dbReference type="Pfam" id="PF19259">
    <property type="entry name" value="Ty3_capsid"/>
    <property type="match status" value="1"/>
</dbReference>
<evidence type="ECO:0000256" key="5">
    <source>
        <dbReference type="ARBA" id="ARBA00022759"/>
    </source>
</evidence>
<dbReference type="InterPro" id="IPR043128">
    <property type="entry name" value="Rev_trsase/Diguanyl_cyclase"/>
</dbReference>
<keyword evidence="3" id="KW-0548">Nucleotidyltransferase</keyword>
<dbReference type="AlphaFoldDB" id="A0AB40AY07"/>
<dbReference type="Gene3D" id="2.40.70.10">
    <property type="entry name" value="Acid Proteases"/>
    <property type="match status" value="1"/>
</dbReference>
<evidence type="ECO:0000256" key="2">
    <source>
        <dbReference type="ARBA" id="ARBA00022679"/>
    </source>
</evidence>
<dbReference type="SUPFAM" id="SSF50630">
    <property type="entry name" value="Acid proteases"/>
    <property type="match status" value="1"/>
</dbReference>
<dbReference type="GeneID" id="120256287"/>
<dbReference type="InterPro" id="IPR021109">
    <property type="entry name" value="Peptidase_aspartic_dom_sf"/>
</dbReference>
<dbReference type="SUPFAM" id="SSF56672">
    <property type="entry name" value="DNA/RNA polymerases"/>
    <property type="match status" value="1"/>
</dbReference>
<name>A0AB40AY07_DIOCR</name>
<feature type="region of interest" description="Disordered" evidence="8">
    <location>
        <begin position="821"/>
        <end position="840"/>
    </location>
</feature>
<dbReference type="Pfam" id="PF08284">
    <property type="entry name" value="RVP_2"/>
    <property type="match status" value="1"/>
</dbReference>
<organism evidence="11 12">
    <name type="scientific">Dioscorea cayennensis subsp. rotundata</name>
    <name type="common">White Guinea yam</name>
    <name type="synonym">Dioscorea rotundata</name>
    <dbReference type="NCBI Taxonomy" id="55577"/>
    <lineage>
        <taxon>Eukaryota</taxon>
        <taxon>Viridiplantae</taxon>
        <taxon>Streptophyta</taxon>
        <taxon>Embryophyta</taxon>
        <taxon>Tracheophyta</taxon>
        <taxon>Spermatophyta</taxon>
        <taxon>Magnoliopsida</taxon>
        <taxon>Liliopsida</taxon>
        <taxon>Dioscoreales</taxon>
        <taxon>Dioscoreaceae</taxon>
        <taxon>Dioscorea</taxon>
    </lineage>
</organism>
<dbReference type="InterPro" id="IPR050951">
    <property type="entry name" value="Retrovirus_Pol_polyprotein"/>
</dbReference>
<dbReference type="FunFam" id="3.30.70.270:FF:000020">
    <property type="entry name" value="Transposon Tf2-6 polyprotein-like Protein"/>
    <property type="match status" value="1"/>
</dbReference>
<keyword evidence="2" id="KW-0808">Transferase</keyword>
<keyword evidence="7" id="KW-0695">RNA-directed DNA polymerase</keyword>
<dbReference type="RefSeq" id="XP_039119933.1">
    <property type="nucleotide sequence ID" value="XM_039263999.1"/>
</dbReference>
<dbReference type="CDD" id="cd01647">
    <property type="entry name" value="RT_LTR"/>
    <property type="match status" value="1"/>
</dbReference>
<dbReference type="Proteomes" id="UP001515500">
    <property type="component" value="Unplaced"/>
</dbReference>
<feature type="domain" description="Reverse transcriptase" evidence="9">
    <location>
        <begin position="551"/>
        <end position="652"/>
    </location>
</feature>
<protein>
    <submittedName>
        <fullName evidence="12">Uncharacterized protein LOC120256287</fullName>
    </submittedName>
</protein>
<dbReference type="GO" id="GO:0006508">
    <property type="term" value="P:proteolysis"/>
    <property type="evidence" value="ECO:0007669"/>
    <property type="project" value="UniProtKB-KW"/>
</dbReference>
<sequence length="840" mass="94308">MTPRAIENNMAIIYERLASFGATVQQHTDTFETVQKHLTSQQTVMADILVKLAKLDKPTPTPPLLPLPPSAAMVTIPPMTDTSTRPPLTGTITTVRLPKLEIPLFSGDDVLNWLLQIELFFSYHQVPVDQKLIIAVFYMTGPALQWYHWLQNTAQLSTWEAFSRQAELWFGPSTFINHEAQLYKLKQKSTITSYLTEFESLSTRVTGLSQSNLLNCFLSGLRDDIQCELYLLKPQDLHDAMGMARLVEDKYEENVLPIENDHVSAAPEENQPLEHIEAMGEKTPCISYHALTGHIVPSTMKLAGTINGRPVVVLIDGGSTNNFIQTKLAEHLNLPVQPLPHLRVTVGNGDSLNCAGTCLQVPLRLDDATFNVDLMLLPIYGADLVLGVQWMASLGPIIFDYNNLWMEFTMGDTRIQFQGVRQPAFNYITTSGLMKQNPLGDPIQYFHLVMETHPLQPTPNISPDVPLPIATALQGLLHQFATVFSTPTGLPPPRETDHRIPLLPNARLVNVCPYRYPHFQKAEIEKLVGEMLADGVIRPSMSPYSSPVLLIKKKDGSWRFCVNYRVLNAITVRDRFPIPTMDELFDELAGATIFSKLDLRAGYHQIRIHPPDIDKTAFRTHDGHFEFIVMPFGLSNAPSTFQALMNAIFRELLYLGHRISGQGISVDKDKIAVIREWPVPSSIKALRVFLGLAGYYRRFVPHYSTLTAPLTSLLRKYAFVWTSEATSAFQQARDDPLLQQAPLPDVFVGQSTPQALVQWENQSASDATWEDLRSLRQEFPHLHLEDKVVLVGQANDAQTPDKSAPTSSLVTANSCGTVAPMERDQRSRQRPHKFHDFIMD</sequence>
<keyword evidence="4" id="KW-0540">Nuclease</keyword>
<dbReference type="PANTHER" id="PTHR37984">
    <property type="entry name" value="PROTEIN CBG26694"/>
    <property type="match status" value="1"/>
</dbReference>
<keyword evidence="5" id="KW-0255">Endonuclease</keyword>
<proteinExistence type="predicted"/>
<dbReference type="Gene3D" id="3.30.70.270">
    <property type="match status" value="2"/>
</dbReference>
<reference evidence="12" key="1">
    <citation type="submission" date="2025-08" db="UniProtKB">
        <authorList>
            <consortium name="RefSeq"/>
        </authorList>
    </citation>
    <scope>IDENTIFICATION</scope>
</reference>
<dbReference type="Pfam" id="PF00078">
    <property type="entry name" value="RVT_1"/>
    <property type="match status" value="1"/>
</dbReference>
<dbReference type="FunFam" id="3.10.10.10:FF:000007">
    <property type="entry name" value="Retrovirus-related Pol polyprotein from transposon 17.6-like Protein"/>
    <property type="match status" value="1"/>
</dbReference>